<dbReference type="InterPro" id="IPR026147">
    <property type="entry name" value="Rab3GAP1_conserved"/>
</dbReference>
<dbReference type="AlphaFoldDB" id="A0A915LMH2"/>
<evidence type="ECO:0000256" key="1">
    <source>
        <dbReference type="ARBA" id="ARBA00022723"/>
    </source>
</evidence>
<evidence type="ECO:0000313" key="5">
    <source>
        <dbReference type="WBParaSite" id="scaffold14681_cov289.g17568"/>
    </source>
</evidence>
<dbReference type="GO" id="GO:0019556">
    <property type="term" value="P:L-histidine catabolic process to glutamate and formamide"/>
    <property type="evidence" value="ECO:0007669"/>
    <property type="project" value="InterPro"/>
</dbReference>
<evidence type="ECO:0000256" key="2">
    <source>
        <dbReference type="ARBA" id="ARBA00022801"/>
    </source>
</evidence>
<dbReference type="PANTHER" id="PTHR42752:SF1">
    <property type="entry name" value="IMIDAZOLONEPROPIONASE-RELATED"/>
    <property type="match status" value="1"/>
</dbReference>
<protein>
    <submittedName>
        <fullName evidence="5">Rab3 GTPase-activating protein catalytic subunit</fullName>
    </submittedName>
</protein>
<keyword evidence="1" id="KW-0479">Metal-binding</keyword>
<dbReference type="Gene3D" id="3.20.20.140">
    <property type="entry name" value="Metal-dependent hydrolases"/>
    <property type="match status" value="1"/>
</dbReference>
<dbReference type="PANTHER" id="PTHR42752">
    <property type="entry name" value="IMIDAZOLONEPROPIONASE"/>
    <property type="match status" value="1"/>
</dbReference>
<accession>A0A915LMH2</accession>
<reference evidence="5" key="1">
    <citation type="submission" date="2022-11" db="UniProtKB">
        <authorList>
            <consortium name="WormBaseParasite"/>
        </authorList>
    </citation>
    <scope>IDENTIFICATION</scope>
</reference>
<dbReference type="Proteomes" id="UP000887561">
    <property type="component" value="Unplaced"/>
</dbReference>
<keyword evidence="2" id="KW-0378">Hydrolase</keyword>
<feature type="domain" description="Rab3GAP catalytic subunit conserved" evidence="3">
    <location>
        <begin position="382"/>
        <end position="518"/>
    </location>
</feature>
<keyword evidence="4" id="KW-1185">Reference proteome</keyword>
<dbReference type="GO" id="GO:0005737">
    <property type="term" value="C:cytoplasm"/>
    <property type="evidence" value="ECO:0007669"/>
    <property type="project" value="InterPro"/>
</dbReference>
<dbReference type="SUPFAM" id="SSF51556">
    <property type="entry name" value="Metallo-dependent hydrolases"/>
    <property type="match status" value="1"/>
</dbReference>
<evidence type="ECO:0000259" key="3">
    <source>
        <dbReference type="Pfam" id="PF13890"/>
    </source>
</evidence>
<dbReference type="Pfam" id="PF13890">
    <property type="entry name" value="Rab3-GTPase_cat"/>
    <property type="match status" value="1"/>
</dbReference>
<dbReference type="WBParaSite" id="scaffold14681_cov289.g17568">
    <property type="protein sequence ID" value="scaffold14681_cov289.g17568"/>
    <property type="gene ID" value="scaffold14681_cov289.g17568"/>
</dbReference>
<name>A0A915LMH2_MELJA</name>
<dbReference type="InterPro" id="IPR005920">
    <property type="entry name" value="HutI"/>
</dbReference>
<dbReference type="GO" id="GO:0046872">
    <property type="term" value="F:metal ion binding"/>
    <property type="evidence" value="ECO:0007669"/>
    <property type="project" value="UniProtKB-KW"/>
</dbReference>
<organism evidence="4 5">
    <name type="scientific">Meloidogyne javanica</name>
    <name type="common">Root-knot nematode worm</name>
    <dbReference type="NCBI Taxonomy" id="6303"/>
    <lineage>
        <taxon>Eukaryota</taxon>
        <taxon>Metazoa</taxon>
        <taxon>Ecdysozoa</taxon>
        <taxon>Nematoda</taxon>
        <taxon>Chromadorea</taxon>
        <taxon>Rhabditida</taxon>
        <taxon>Tylenchina</taxon>
        <taxon>Tylenchomorpha</taxon>
        <taxon>Tylenchoidea</taxon>
        <taxon>Meloidogynidae</taxon>
        <taxon>Meloidogyninae</taxon>
        <taxon>Meloidogyne</taxon>
        <taxon>Meloidogyne incognita group</taxon>
    </lineage>
</organism>
<proteinExistence type="predicted"/>
<dbReference type="InterPro" id="IPR032466">
    <property type="entry name" value="Metal_Hydrolase"/>
</dbReference>
<dbReference type="GO" id="GO:0050480">
    <property type="term" value="F:imidazolonepropionase activity"/>
    <property type="evidence" value="ECO:0007669"/>
    <property type="project" value="TreeGrafter"/>
</dbReference>
<sequence>MDEHIDSSSSNILGDGDVFEINDFTVITDFEYGVDSDFILLYTNDKKYFTDSVINMVQSADSPLCVDDEIKIALQYDFKKDLSNDVDNFHKGLSIDAGTNCPHKFTLQRIDPSLIKGFCLSAVFIQNSFNVDSTDEFEIENAKFWKISFDFDDEFSYELSYTLTRLLEHKEEEYSTQTVKSLIPQSNTETKSMAASALGPLLDKPAVNFELVPKLDIFSDDDFSHEGLSDCLKFIVEEGNAFEFGGNDSNRDQLLRKLSLAKSAPQNSLTRRLSTCLLTRVDKNLVGFCRLWMKFVDILRHYWEYNMDLPGFEQDEKPDLSHCLLHQKLQMIQHCIFVKRSRHSDFEFKQASGQSNEDDDEFFDAPDDFSSETPISKSDIPRGRSALLEPPQFLKNNPKERIYIPLTLNKGPMTEDQLNKHESFLLELEDSDLRNRAQSDLLFSDMQAFKAANPGAVLEDFLCWHSPRDFVDGELSERMKLPGNLWQENWRMVRPIPASKQNRLFNETKEVEQILQHFSTIKLKDLIDLLLPVVIVQTIEVLIRESSECTYSIKERLESVLSEFLYASKSDNYDMDVFYDLTSSLRSIEEFLLKYSSIVNLLVEQAITTNISMELNSCVSSLVNNLCRPIQKTCKDELSLKNELNNVLIPDLSECRVLEVLKSFFGNDVWKEPKRKQIILRTMVPRPGSGSRPMPQRMYISHQDDEFILRGSFTSDLTNLNCNGSGNILLINISQIVQIVDDDRCVLLGDDMKKIKASGKINKIFLSEETANCPKIIQEKLKNCQVVDCHGGCVLPGFVDAHTHPVFAGDRVDEFAMKLDGATYMEVQAAGGGIHFTTEKTKEASEEELLSNFLEIFKEMSKCGTTLIEAKSGYGLTTESEIKILKVFENALSSQNFPMEISSTFCGAHAIPKNKTEEEQTKIIINEMIPELVKLKESGKLECLENVDVFCEKNVFELESSRQILEAANKSSIGLRPNFHADELFPLGGAEMAAEIKVRPGFI</sequence>
<evidence type="ECO:0000313" key="4">
    <source>
        <dbReference type="Proteomes" id="UP000887561"/>
    </source>
</evidence>